<name>A0A933GMD7_UNCTE</name>
<organism evidence="1 2">
    <name type="scientific">Tectimicrobiota bacterium</name>
    <dbReference type="NCBI Taxonomy" id="2528274"/>
    <lineage>
        <taxon>Bacteria</taxon>
        <taxon>Pseudomonadati</taxon>
        <taxon>Nitrospinota/Tectimicrobiota group</taxon>
        <taxon>Candidatus Tectimicrobiota</taxon>
    </lineage>
</organism>
<dbReference type="PANTHER" id="PTHR42827:SF1">
    <property type="entry name" value="IRON-SULFUR CLUSTER-BINDING PROTEIN"/>
    <property type="match status" value="1"/>
</dbReference>
<dbReference type="PANTHER" id="PTHR42827">
    <property type="entry name" value="IRON-SULFUR CLUSTER-BINDING PROTEIN-RELATED"/>
    <property type="match status" value="1"/>
</dbReference>
<dbReference type="Proteomes" id="UP000772181">
    <property type="component" value="Unassembled WGS sequence"/>
</dbReference>
<comment type="caution">
    <text evidence="1">The sequence shown here is derived from an EMBL/GenBank/DDBJ whole genome shotgun (WGS) entry which is preliminary data.</text>
</comment>
<sequence>MGGQQPKEWIENLITDFVLHSEENTLQNKDNEKAWEEALIGFSSGADPLYEAYKEYVGPFHFTPHELFSRTFPDEKVQPDQLTVISYILPQTEATKSDNRKEKSYPSERWARARIFGETVNQKLRQHVVGTLERAGYKAVAPQLSSLWEWKVSERYVFASTWSERHAAYASGLGTFGLCDGLITPKGKAMRCGSVIANIQIPPTVRPYRNHQEYCLFYSQGKCMKCILRCPAGAITEAGHDKIKCRSYLNPGTADYVKAHYHFDGYGCGLCQTGVPCESKIPTIRDMG</sequence>
<evidence type="ECO:0000313" key="2">
    <source>
        <dbReference type="Proteomes" id="UP000772181"/>
    </source>
</evidence>
<reference evidence="1" key="1">
    <citation type="submission" date="2020-07" db="EMBL/GenBank/DDBJ databases">
        <title>Huge and variable diversity of episymbiotic CPR bacteria and DPANN archaea in groundwater ecosystems.</title>
        <authorList>
            <person name="He C.Y."/>
            <person name="Keren R."/>
            <person name="Whittaker M."/>
            <person name="Farag I.F."/>
            <person name="Doudna J."/>
            <person name="Cate J.H.D."/>
            <person name="Banfield J.F."/>
        </authorList>
    </citation>
    <scope>NUCLEOTIDE SEQUENCE</scope>
    <source>
        <strain evidence="1">NC_groundwater_1482_Ag_S-0.65um_47_24</strain>
    </source>
</reference>
<gene>
    <name evidence="1" type="ORF">HY730_06850</name>
</gene>
<evidence type="ECO:0000313" key="1">
    <source>
        <dbReference type="EMBL" id="MBI4596081.1"/>
    </source>
</evidence>
<accession>A0A933GMD7</accession>
<proteinExistence type="predicted"/>
<protein>
    <submittedName>
        <fullName evidence="1">Epoxyqueuosine reductase</fullName>
    </submittedName>
</protein>
<dbReference type="AlphaFoldDB" id="A0A933GMD7"/>
<dbReference type="EMBL" id="JACQWF010000306">
    <property type="protein sequence ID" value="MBI4596081.1"/>
    <property type="molecule type" value="Genomic_DNA"/>
</dbReference>